<comment type="caution">
    <text evidence="6">The sequence shown here is derived from an EMBL/GenBank/DDBJ whole genome shotgun (WGS) entry which is preliminary data.</text>
</comment>
<evidence type="ECO:0000256" key="1">
    <source>
        <dbReference type="ARBA" id="ARBA00006157"/>
    </source>
</evidence>
<evidence type="ECO:0000313" key="6">
    <source>
        <dbReference type="EMBL" id="NDL63449.1"/>
    </source>
</evidence>
<dbReference type="InterPro" id="IPR010982">
    <property type="entry name" value="Lambda_DNA-bd_dom_sf"/>
</dbReference>
<keyword evidence="7" id="KW-1185">Reference proteome</keyword>
<organism evidence="6 7">
    <name type="scientific">Acerihabitans arboris</name>
    <dbReference type="NCBI Taxonomy" id="2691583"/>
    <lineage>
        <taxon>Bacteria</taxon>
        <taxon>Pseudomonadati</taxon>
        <taxon>Pseudomonadota</taxon>
        <taxon>Gammaproteobacteria</taxon>
        <taxon>Enterobacterales</taxon>
        <taxon>Pectobacteriaceae</taxon>
        <taxon>Acerihabitans</taxon>
    </lineage>
</organism>
<evidence type="ECO:0000256" key="3">
    <source>
        <dbReference type="ARBA" id="ARBA00023125"/>
    </source>
</evidence>
<dbReference type="AlphaFoldDB" id="A0A845SHT5"/>
<keyword evidence="4" id="KW-0804">Transcription</keyword>
<reference evidence="6 7" key="2">
    <citation type="submission" date="2020-02" db="EMBL/GenBank/DDBJ databases">
        <title>The new genus of Enterobacteriales.</title>
        <authorList>
            <person name="Kim I.S."/>
        </authorList>
    </citation>
    <scope>NUCLEOTIDE SEQUENCE [LARGE SCALE GENOMIC DNA]</scope>
    <source>
        <strain evidence="6 7">SAP-6</strain>
    </source>
</reference>
<keyword evidence="2" id="KW-0805">Transcription regulation</keyword>
<evidence type="ECO:0000256" key="2">
    <source>
        <dbReference type="ARBA" id="ARBA00023015"/>
    </source>
</evidence>
<sequence>MNEKQDWHPVDIVMGLRKKGAAMAALSRSAGPSSSILANALIRPWTKGEEQIAGALGIPPEDIWPSRYFAPDGMRIARLRRAGIPVNPL</sequence>
<dbReference type="EMBL" id="WUBS01000007">
    <property type="protein sequence ID" value="NDL63449.1"/>
    <property type="molecule type" value="Genomic_DNA"/>
</dbReference>
<keyword evidence="3" id="KW-0238">DNA-binding</keyword>
<gene>
    <name evidence="6" type="ORF">GRH90_11910</name>
</gene>
<dbReference type="RefSeq" id="WP_162366162.1">
    <property type="nucleotide sequence ID" value="NZ_WUBS01000007.1"/>
</dbReference>
<accession>A0A845SHT5</accession>
<evidence type="ECO:0000313" key="7">
    <source>
        <dbReference type="Proteomes" id="UP000461443"/>
    </source>
</evidence>
<protein>
    <submittedName>
        <fullName evidence="6">Transcriptional regulator</fullName>
    </submittedName>
</protein>
<comment type="similarity">
    <text evidence="1">Belongs to the ner transcriptional regulatory family.</text>
</comment>
<dbReference type="Pfam" id="PF13693">
    <property type="entry name" value="HTH_35"/>
    <property type="match status" value="1"/>
</dbReference>
<dbReference type="Proteomes" id="UP000461443">
    <property type="component" value="Unassembled WGS sequence"/>
</dbReference>
<dbReference type="SUPFAM" id="SSF47413">
    <property type="entry name" value="lambda repressor-like DNA-binding domains"/>
    <property type="match status" value="1"/>
</dbReference>
<dbReference type="InterPro" id="IPR038722">
    <property type="entry name" value="Ner_HTH_dom"/>
</dbReference>
<reference evidence="6 7" key="1">
    <citation type="submission" date="2019-12" db="EMBL/GenBank/DDBJ databases">
        <authorList>
            <person name="Lee S.D."/>
        </authorList>
    </citation>
    <scope>NUCLEOTIDE SEQUENCE [LARGE SCALE GENOMIC DNA]</scope>
    <source>
        <strain evidence="6 7">SAP-6</strain>
    </source>
</reference>
<feature type="domain" description="Ner winged helix-turn-helix DNA-binding" evidence="5">
    <location>
        <begin position="6"/>
        <end position="76"/>
    </location>
</feature>
<proteinExistence type="inferred from homology"/>
<dbReference type="Gene3D" id="1.10.260.40">
    <property type="entry name" value="lambda repressor-like DNA-binding domains"/>
    <property type="match status" value="1"/>
</dbReference>
<name>A0A845SHT5_9GAMM</name>
<dbReference type="GO" id="GO:0003677">
    <property type="term" value="F:DNA binding"/>
    <property type="evidence" value="ECO:0007669"/>
    <property type="project" value="UniProtKB-KW"/>
</dbReference>
<evidence type="ECO:0000259" key="5">
    <source>
        <dbReference type="Pfam" id="PF13693"/>
    </source>
</evidence>
<evidence type="ECO:0000256" key="4">
    <source>
        <dbReference type="ARBA" id="ARBA00023163"/>
    </source>
</evidence>